<dbReference type="EMBL" id="CP012029">
    <property type="protein sequence ID" value="ALO25971.1"/>
    <property type="molecule type" value="Genomic_DNA"/>
</dbReference>
<dbReference type="RefSeq" id="WP_002727927.1">
    <property type="nucleotide sequence ID" value="NZ_CP012029.1"/>
</dbReference>
<proteinExistence type="predicted"/>
<dbReference type="SUPFAM" id="SSF53448">
    <property type="entry name" value="Nucleotide-diphospho-sugar transferases"/>
    <property type="match status" value="1"/>
</dbReference>
<keyword evidence="2" id="KW-0808">Transferase</keyword>
<evidence type="ECO:0000313" key="2">
    <source>
        <dbReference type="EMBL" id="ALO25971.1"/>
    </source>
</evidence>
<gene>
    <name evidence="2" type="ORF">LBBP_01684</name>
</gene>
<organism evidence="2">
    <name type="scientific">Leptospira borgpetersenii serovar Ballum</name>
    <dbReference type="NCBI Taxonomy" id="280505"/>
    <lineage>
        <taxon>Bacteria</taxon>
        <taxon>Pseudomonadati</taxon>
        <taxon>Spirochaetota</taxon>
        <taxon>Spirochaetia</taxon>
        <taxon>Leptospirales</taxon>
        <taxon>Leptospiraceae</taxon>
        <taxon>Leptospira</taxon>
    </lineage>
</organism>
<evidence type="ECO:0000313" key="3">
    <source>
        <dbReference type="Proteomes" id="UP000058857"/>
    </source>
</evidence>
<sequence length="282" mass="33097">MEFGVTISIVLYKQSALIFKESLSSLLNSIIYQISNVSKTILYKIEVLDNTPGYGEEIKNIVNDLENEFSFKDQVKFQYFHFPENPGYGVANNRSILKSNNEFHLVLNPDIKMIPETLDLCVRYLEEHPGCDAVVPSVWDWESGSDGKHNIQFLVKSYPTVFVLFLRSFAPNVLKKIFRKYLDRYDLRERDWNQTQEDVPLISGCFIFARTKSLKQIGGFDERFFLYFEDFDLSMRLSRKDYFPKIQIFHKGGNSSKKGFLHIKLFIVSAYRFFMKFGWKII</sequence>
<dbReference type="Pfam" id="PF00535">
    <property type="entry name" value="Glycos_transf_2"/>
    <property type="match status" value="1"/>
</dbReference>
<name>A0A0E3BPW2_LEPBO</name>
<dbReference type="AlphaFoldDB" id="A0A0E3BPW2"/>
<dbReference type="InterPro" id="IPR029044">
    <property type="entry name" value="Nucleotide-diphossugar_trans"/>
</dbReference>
<dbReference type="InterPro" id="IPR001173">
    <property type="entry name" value="Glyco_trans_2-like"/>
</dbReference>
<dbReference type="Gene3D" id="3.90.550.10">
    <property type="entry name" value="Spore Coat Polysaccharide Biosynthesis Protein SpsA, Chain A"/>
    <property type="match status" value="1"/>
</dbReference>
<feature type="domain" description="Glycosyltransferase 2-like" evidence="1">
    <location>
        <begin position="26"/>
        <end position="216"/>
    </location>
</feature>
<dbReference type="GO" id="GO:0016740">
    <property type="term" value="F:transferase activity"/>
    <property type="evidence" value="ECO:0007669"/>
    <property type="project" value="UniProtKB-KW"/>
</dbReference>
<dbReference type="PANTHER" id="PTHR43179">
    <property type="entry name" value="RHAMNOSYLTRANSFERASE WBBL"/>
    <property type="match status" value="1"/>
</dbReference>
<accession>A0A0E3BPW2</accession>
<evidence type="ECO:0000259" key="1">
    <source>
        <dbReference type="Pfam" id="PF00535"/>
    </source>
</evidence>
<protein>
    <submittedName>
        <fullName evidence="2">Glycosyltransferase, group 2 family protein</fullName>
    </submittedName>
</protein>
<dbReference type="PANTHER" id="PTHR43179:SF10">
    <property type="entry name" value="GLYCOSYL TRANSFERASE"/>
    <property type="match status" value="1"/>
</dbReference>
<reference evidence="2 3" key="1">
    <citation type="journal article" date="2015" name="PLoS Negl. Trop. Dis.">
        <title>Distribution of Plasmids in Distinct Leptospira Pathogenic Species.</title>
        <authorList>
            <person name="Wang Y."/>
            <person name="Zhuang X."/>
            <person name="Zhong Y."/>
            <person name="Zhang C."/>
            <person name="Zhang Y."/>
            <person name="Zeng L."/>
            <person name="Zhu Y."/>
            <person name="He P."/>
            <person name="Dong K."/>
            <person name="Pal U."/>
            <person name="Guo X."/>
            <person name="Qin J."/>
        </authorList>
    </citation>
    <scope>NUCLEOTIDE SEQUENCE [LARGE SCALE GENOMIC DNA]</scope>
    <source>
        <strain evidence="2 3">56604</strain>
    </source>
</reference>
<dbReference type="PATRIC" id="fig|280505.15.peg.1650"/>
<dbReference type="Proteomes" id="UP000058857">
    <property type="component" value="Chromosome 1"/>
</dbReference>